<feature type="domain" description="TPX2 central" evidence="2">
    <location>
        <begin position="302"/>
        <end position="384"/>
    </location>
</feature>
<evidence type="ECO:0000313" key="3">
    <source>
        <dbReference type="EMBL" id="CDW88686.1"/>
    </source>
</evidence>
<accession>A0A078B340</accession>
<evidence type="ECO:0000259" key="2">
    <source>
        <dbReference type="Pfam" id="PF12214"/>
    </source>
</evidence>
<evidence type="ECO:0000313" key="4">
    <source>
        <dbReference type="Proteomes" id="UP000039865"/>
    </source>
</evidence>
<dbReference type="PANTHER" id="PTHR14326">
    <property type="entry name" value="TARGETING PROTEIN FOR XKLP2"/>
    <property type="match status" value="1"/>
</dbReference>
<dbReference type="InterPro" id="IPR027330">
    <property type="entry name" value="TPX2_central_dom"/>
</dbReference>
<feature type="region of interest" description="Disordered" evidence="1">
    <location>
        <begin position="256"/>
        <end position="324"/>
    </location>
</feature>
<dbReference type="Pfam" id="PF12214">
    <property type="entry name" value="TPX2_importin"/>
    <property type="match status" value="1"/>
</dbReference>
<name>A0A078B340_STYLE</name>
<feature type="region of interest" description="Disordered" evidence="1">
    <location>
        <begin position="611"/>
        <end position="631"/>
    </location>
</feature>
<dbReference type="AlphaFoldDB" id="A0A078B340"/>
<dbReference type="EMBL" id="CCKQ01016804">
    <property type="protein sequence ID" value="CDW88686.1"/>
    <property type="molecule type" value="Genomic_DNA"/>
</dbReference>
<dbReference type="Proteomes" id="UP000039865">
    <property type="component" value="Unassembled WGS sequence"/>
</dbReference>
<proteinExistence type="predicted"/>
<gene>
    <name evidence="3" type="primary">Contig14812.g15778</name>
    <name evidence="3" type="ORF">STYLEM_17810</name>
</gene>
<dbReference type="OrthoDB" id="1684416at2759"/>
<sequence>MNFSQNTVANLKNPVQVDFSFSCPNPTNNLDISFAPNAKENPLDRSALDQTMMMGCFMDETVAQIEPVPESDEADEQLDQLLKEQNEGTTNIFGVRQKPEKQKVSTEEMIMSEIARKREQKLKEKLKNQKFYLKAIREKPNQQQEAEDIKVKRSKTLAVFTQPQGFNLQTDQRKKNYQIDKKALLSPTATLLRKQSLLTKDSKRLNSGKKTLVIPFNLSESTKISSSTYTSSTQQNPKEFISLKTRIDKFFKEETQCAQRSSHKKLKRSHLERDATNENLSPKSQRSNIDFNRHSGSGKSAQLTKPQSPSLKTNQRHSTKPAVLTSEDMILRELENRGNFKARPLNKMIFEKTLGVPPKMEKMTTNEFMEFNLQTLKRQKTTKHDTQELQTKPFKALELNKKIFEAPIGMYERKSAPPNSYKYEFKDFKFKTEERLQEHKKKDTERLGSVDEKLYRFKAREMPRFPSPPSPQKSQISNNTNFQEFNLCTEKRSKEQKERLSCPPQIKQKFSAIPMPDFIKLHQHNKNIKRDIQLTQPVGFELKSDQRSQLHQRDFGDKLRKEQDELEKKRNFRAQPIPDYDKMKIEILPSDKPLTQPARPLFYADMLPPKKEKSIDSFNNKSTNSPPDFKF</sequence>
<keyword evidence="4" id="KW-1185">Reference proteome</keyword>
<dbReference type="PANTHER" id="PTHR14326:SF44">
    <property type="entry name" value="TARGETING PROTEIN FOR XKLP2"/>
    <property type="match status" value="1"/>
</dbReference>
<dbReference type="InterPro" id="IPR009675">
    <property type="entry name" value="TPX2_fam"/>
</dbReference>
<protein>
    <recommendedName>
        <fullName evidence="2">TPX2 central domain-containing protein</fullName>
    </recommendedName>
</protein>
<dbReference type="GO" id="GO:0005874">
    <property type="term" value="C:microtubule"/>
    <property type="evidence" value="ECO:0007669"/>
    <property type="project" value="InterPro"/>
</dbReference>
<feature type="compositionally biased region" description="Polar residues" evidence="1">
    <location>
        <begin position="277"/>
        <end position="313"/>
    </location>
</feature>
<dbReference type="GO" id="GO:0005819">
    <property type="term" value="C:spindle"/>
    <property type="evidence" value="ECO:0007669"/>
    <property type="project" value="InterPro"/>
</dbReference>
<organism evidence="3 4">
    <name type="scientific">Stylonychia lemnae</name>
    <name type="common">Ciliate</name>
    <dbReference type="NCBI Taxonomy" id="5949"/>
    <lineage>
        <taxon>Eukaryota</taxon>
        <taxon>Sar</taxon>
        <taxon>Alveolata</taxon>
        <taxon>Ciliophora</taxon>
        <taxon>Intramacronucleata</taxon>
        <taxon>Spirotrichea</taxon>
        <taxon>Stichotrichia</taxon>
        <taxon>Sporadotrichida</taxon>
        <taxon>Oxytrichidae</taxon>
        <taxon>Stylonychinae</taxon>
        <taxon>Stylonychia</taxon>
    </lineage>
</organism>
<feature type="compositionally biased region" description="Polar residues" evidence="1">
    <location>
        <begin position="616"/>
        <end position="631"/>
    </location>
</feature>
<evidence type="ECO:0000256" key="1">
    <source>
        <dbReference type="SAM" id="MobiDB-lite"/>
    </source>
</evidence>
<reference evidence="3 4" key="1">
    <citation type="submission" date="2014-06" db="EMBL/GenBank/DDBJ databases">
        <authorList>
            <person name="Swart Estienne"/>
        </authorList>
    </citation>
    <scope>NUCLEOTIDE SEQUENCE [LARGE SCALE GENOMIC DNA]</scope>
    <source>
        <strain evidence="3 4">130c</strain>
    </source>
</reference>
<dbReference type="InParanoid" id="A0A078B340"/>
<dbReference type="GO" id="GO:0060236">
    <property type="term" value="P:regulation of mitotic spindle organization"/>
    <property type="evidence" value="ECO:0007669"/>
    <property type="project" value="InterPro"/>
</dbReference>